<evidence type="ECO:0000259" key="10">
    <source>
        <dbReference type="Pfam" id="PF23320"/>
    </source>
</evidence>
<evidence type="ECO:0000256" key="4">
    <source>
        <dbReference type="ARBA" id="ARBA00022833"/>
    </source>
</evidence>
<evidence type="ECO:0000256" key="5">
    <source>
        <dbReference type="ARBA" id="ARBA00022853"/>
    </source>
</evidence>
<evidence type="ECO:0000259" key="11">
    <source>
        <dbReference type="Pfam" id="PF24663"/>
    </source>
</evidence>
<evidence type="ECO:0000256" key="1">
    <source>
        <dbReference type="ARBA" id="ARBA00007416"/>
    </source>
</evidence>
<feature type="domain" description="Polycomb protein SUZ12-like zinc finger" evidence="10">
    <location>
        <begin position="311"/>
        <end position="379"/>
    </location>
</feature>
<dbReference type="GO" id="GO:0008270">
    <property type="term" value="F:zinc ion binding"/>
    <property type="evidence" value="ECO:0007669"/>
    <property type="project" value="UniProtKB-KW"/>
</dbReference>
<dbReference type="CDD" id="cd21553">
    <property type="entry name" value="VEFS-box_EMF2-like"/>
    <property type="match status" value="1"/>
</dbReference>
<keyword evidence="2" id="KW-0479">Metal-binding</keyword>
<keyword evidence="6" id="KW-0805">Transcription regulation</keyword>
<evidence type="ECO:0000313" key="13">
    <source>
        <dbReference type="Proteomes" id="UP000230069"/>
    </source>
</evidence>
<reference evidence="12 13" key="1">
    <citation type="submission" date="2017-09" db="EMBL/GenBank/DDBJ databases">
        <title>WGS assembly of Aquilegia coerulea Goldsmith.</title>
        <authorList>
            <person name="Hodges S."/>
            <person name="Kramer E."/>
            <person name="Nordborg M."/>
            <person name="Tomkins J."/>
            <person name="Borevitz J."/>
            <person name="Derieg N."/>
            <person name="Yan J."/>
            <person name="Mihaltcheva S."/>
            <person name="Hayes R.D."/>
            <person name="Rokhsar D."/>
        </authorList>
    </citation>
    <scope>NUCLEOTIDE SEQUENCE [LARGE SCALE GENOMIC DNA]</scope>
    <source>
        <strain evidence="13">cv. Goldsmith</strain>
    </source>
</reference>
<dbReference type="GO" id="GO:0005634">
    <property type="term" value="C:nucleus"/>
    <property type="evidence" value="ECO:0007669"/>
    <property type="project" value="UniProtKB-ARBA"/>
</dbReference>
<gene>
    <name evidence="12" type="ORF">AQUCO_05300026v1</name>
</gene>
<name>A0A2G5CJA2_AQUCA</name>
<evidence type="ECO:0000256" key="7">
    <source>
        <dbReference type="ARBA" id="ARBA00023163"/>
    </source>
</evidence>
<feature type="domain" description="DUF7651" evidence="11">
    <location>
        <begin position="77"/>
        <end position="280"/>
    </location>
</feature>
<evidence type="ECO:0000256" key="2">
    <source>
        <dbReference type="ARBA" id="ARBA00022723"/>
    </source>
</evidence>
<comment type="similarity">
    <text evidence="1">Belongs to the VEFS (VRN2-EMF2-FIS2-SU(Z)12) family.</text>
</comment>
<evidence type="ECO:0000313" key="12">
    <source>
        <dbReference type="EMBL" id="PIA30907.1"/>
    </source>
</evidence>
<dbReference type="GO" id="GO:0006325">
    <property type="term" value="P:chromatin organization"/>
    <property type="evidence" value="ECO:0007669"/>
    <property type="project" value="UniProtKB-KW"/>
</dbReference>
<dbReference type="InParanoid" id="A0A2G5CJA2"/>
<sequence length="721" mass="80985">MPGLALSPHGITNPSCNCSHSRTVDSMCRQDSRVHLSAEDAIAAEESLSVYCKPVELYNILGRRYVQSPSFLQRCLSYKIQEKHKRRIKMTISLSWTMNKGVQVQNILPLYVLLVTPVPELAAGGHSAAYCCRTRARILTCSSEFEKNGCSEAKFVLPEKNKLLDEHKFGKLFILLISCGDKRNSLFGGNLPNGHMDTLSSPATIGGYCLWGKIPMESLSFSWEKCASLSSECGPGILSTVDMRSCFLESSSLEKESCITFKTPDNPVTMQVRVNVFAQDGEGMDKSPYSSFTRNSVHTSSLPHIMRMRTGNAIFNYKYYNNTLQKTEVTEDFSCPFCLVKCGSFKGLRYHLLASHDLFNFEFWVTEDYQAVNVFVKNDIWRSEIVMNGVDPKLQTFFLCCKVLKRKTSKKSSQNAKHVYTCNQKLGSPDVVGNGFSNGFQEKEAGTSLFPMPNTTTPMETEPSDVHSSKDRNESQKAFFIENDLWNISHTAESTGATNASTAECLERVASSPNVTGVSTPTAQYSADPECPLTSGCNHAPTTALSQFTKTRKLSSERSDPRNRTLLQKRQFFHSHRAQPMALEQVLSDRDSEDEVDDDIADFEDRRMLDDFVDVTKDEKKTMHLWNSFVRKQRVLADGHIPWACEAFTRQHGRELVQAPALFWCWRLFMIKLWNHSLLDGCTMDICNKILVGYDSESIDCKQIEGRDCSLSSLGRGEGSA</sequence>
<dbReference type="Pfam" id="PF23320">
    <property type="entry name" value="Zn_SUZ12"/>
    <property type="match status" value="1"/>
</dbReference>
<evidence type="ECO:0000256" key="3">
    <source>
        <dbReference type="ARBA" id="ARBA00022771"/>
    </source>
</evidence>
<proteinExistence type="inferred from homology"/>
<dbReference type="Proteomes" id="UP000230069">
    <property type="component" value="Unassembled WGS sequence"/>
</dbReference>
<dbReference type="OrthoDB" id="166746at2759"/>
<keyword evidence="5" id="KW-0156">Chromatin regulator</keyword>
<dbReference type="InterPro" id="IPR056068">
    <property type="entry name" value="EMF2-like_DUF7651"/>
</dbReference>
<feature type="domain" description="Polycomb protein VEFS-Box" evidence="9">
    <location>
        <begin position="564"/>
        <end position="684"/>
    </location>
</feature>
<dbReference type="EMBL" id="KZ305070">
    <property type="protein sequence ID" value="PIA30907.1"/>
    <property type="molecule type" value="Genomic_DNA"/>
</dbReference>
<keyword evidence="4" id="KW-0862">Zinc</keyword>
<keyword evidence="3" id="KW-0863">Zinc-finger</keyword>
<dbReference type="Pfam" id="PF09733">
    <property type="entry name" value="VEFS-Box"/>
    <property type="match status" value="1"/>
</dbReference>
<dbReference type="AlphaFoldDB" id="A0A2G5CJA2"/>
<dbReference type="FunCoup" id="A0A2G5CJA2">
    <property type="interactions" value="1839"/>
</dbReference>
<dbReference type="CDD" id="cd21749">
    <property type="entry name" value="ZnB-Zn_EMF2-like"/>
    <property type="match status" value="1"/>
</dbReference>
<dbReference type="STRING" id="218851.A0A2G5CJA2"/>
<dbReference type="PANTHER" id="PTHR22597:SF0">
    <property type="entry name" value="POLYCOMB PROTEIN SUZ12"/>
    <property type="match status" value="1"/>
</dbReference>
<evidence type="ECO:0000256" key="6">
    <source>
        <dbReference type="ARBA" id="ARBA00023015"/>
    </source>
</evidence>
<dbReference type="PANTHER" id="PTHR22597">
    <property type="entry name" value="POLYCOMB GROUP PROTEIN"/>
    <property type="match status" value="1"/>
</dbReference>
<protein>
    <submittedName>
        <fullName evidence="12">Uncharacterized protein</fullName>
    </submittedName>
</protein>
<accession>A0A2G5CJA2</accession>
<evidence type="ECO:0000256" key="8">
    <source>
        <dbReference type="SAM" id="MobiDB-lite"/>
    </source>
</evidence>
<feature type="region of interest" description="Disordered" evidence="8">
    <location>
        <begin position="447"/>
        <end position="472"/>
    </location>
</feature>
<keyword evidence="13" id="KW-1185">Reference proteome</keyword>
<dbReference type="Pfam" id="PF24663">
    <property type="entry name" value="DUF7651"/>
    <property type="match status" value="1"/>
</dbReference>
<organism evidence="12 13">
    <name type="scientific">Aquilegia coerulea</name>
    <name type="common">Rocky mountain columbine</name>
    <dbReference type="NCBI Taxonomy" id="218851"/>
    <lineage>
        <taxon>Eukaryota</taxon>
        <taxon>Viridiplantae</taxon>
        <taxon>Streptophyta</taxon>
        <taxon>Embryophyta</taxon>
        <taxon>Tracheophyta</taxon>
        <taxon>Spermatophyta</taxon>
        <taxon>Magnoliopsida</taxon>
        <taxon>Ranunculales</taxon>
        <taxon>Ranunculaceae</taxon>
        <taxon>Thalictroideae</taxon>
        <taxon>Aquilegia</taxon>
    </lineage>
</organism>
<evidence type="ECO:0000259" key="9">
    <source>
        <dbReference type="Pfam" id="PF09733"/>
    </source>
</evidence>
<dbReference type="InterPro" id="IPR019135">
    <property type="entry name" value="Polycomb_protein_VEFS-Box"/>
</dbReference>
<dbReference type="InterPro" id="IPR057540">
    <property type="entry name" value="Znf_SUZ12"/>
</dbReference>
<dbReference type="GO" id="GO:0031490">
    <property type="term" value="F:chromatin DNA binding"/>
    <property type="evidence" value="ECO:0007669"/>
    <property type="project" value="TreeGrafter"/>
</dbReference>
<keyword evidence="7" id="KW-0804">Transcription</keyword>
<feature type="compositionally biased region" description="Low complexity" evidence="8">
    <location>
        <begin position="451"/>
        <end position="461"/>
    </location>
</feature>